<dbReference type="InterPro" id="IPR011989">
    <property type="entry name" value="ARM-like"/>
</dbReference>
<dbReference type="GO" id="GO:0071230">
    <property type="term" value="P:cellular response to amino acid stimulus"/>
    <property type="evidence" value="ECO:0007669"/>
    <property type="project" value="TreeGrafter"/>
</dbReference>
<dbReference type="InterPro" id="IPR029347">
    <property type="entry name" value="Raptor_N"/>
</dbReference>
<keyword evidence="1" id="KW-0677">Repeat</keyword>
<keyword evidence="5" id="KW-1185">Reference proteome</keyword>
<feature type="domain" description="Raptor N-terminal CASPase-like" evidence="3">
    <location>
        <begin position="115"/>
        <end position="282"/>
    </location>
</feature>
<gene>
    <name evidence="4" type="ORF">LMXM_25_0610</name>
</gene>
<name>E9AXD8_LEIMU</name>
<organism evidence="4 5">
    <name type="scientific">Leishmania mexicana (strain MHOM/GT/2001/U1103)</name>
    <dbReference type="NCBI Taxonomy" id="929439"/>
    <lineage>
        <taxon>Eukaryota</taxon>
        <taxon>Discoba</taxon>
        <taxon>Euglenozoa</taxon>
        <taxon>Kinetoplastea</taxon>
        <taxon>Metakinetoplastina</taxon>
        <taxon>Trypanosomatida</taxon>
        <taxon>Trypanosomatidae</taxon>
        <taxon>Leishmaniinae</taxon>
        <taxon>Leishmania</taxon>
    </lineage>
</organism>
<dbReference type="Gene3D" id="1.25.10.10">
    <property type="entry name" value="Leucine-rich Repeat Variant"/>
    <property type="match status" value="1"/>
</dbReference>
<dbReference type="InterPro" id="IPR004083">
    <property type="entry name" value="Raptor"/>
</dbReference>
<protein>
    <recommendedName>
        <fullName evidence="3">Raptor N-terminal CASPase-like domain-containing protein</fullName>
    </recommendedName>
</protein>
<dbReference type="GeneID" id="13449230"/>
<dbReference type="OMA" id="LFYGGPI"/>
<dbReference type="SMART" id="SM01302">
    <property type="entry name" value="Raptor_N"/>
    <property type="match status" value="1"/>
</dbReference>
<dbReference type="PANTHER" id="PTHR12848">
    <property type="entry name" value="REGULATORY-ASSOCIATED PROTEIN OF MTOR"/>
    <property type="match status" value="1"/>
</dbReference>
<evidence type="ECO:0000256" key="1">
    <source>
        <dbReference type="ARBA" id="ARBA00022737"/>
    </source>
</evidence>
<dbReference type="GO" id="GO:0030307">
    <property type="term" value="P:positive regulation of cell growth"/>
    <property type="evidence" value="ECO:0007669"/>
    <property type="project" value="TreeGrafter"/>
</dbReference>
<dbReference type="PhylomeDB" id="E9AXD8"/>
<feature type="region of interest" description="Disordered" evidence="2">
    <location>
        <begin position="605"/>
        <end position="653"/>
    </location>
</feature>
<dbReference type="OrthoDB" id="10262360at2759"/>
<dbReference type="GO" id="GO:0005737">
    <property type="term" value="C:cytoplasm"/>
    <property type="evidence" value="ECO:0007669"/>
    <property type="project" value="TreeGrafter"/>
</dbReference>
<dbReference type="VEuPathDB" id="TriTrypDB:LmxM.25.0610"/>
<dbReference type="PANTHER" id="PTHR12848:SF19">
    <property type="entry name" value="RAPTOR N-TERMINAL CASPASE-LIKE DOMAIN-CONTAINING PROTEIN"/>
    <property type="match status" value="1"/>
</dbReference>
<evidence type="ECO:0000256" key="2">
    <source>
        <dbReference type="SAM" id="MobiDB-lite"/>
    </source>
</evidence>
<feature type="region of interest" description="Disordered" evidence="2">
    <location>
        <begin position="1430"/>
        <end position="1450"/>
    </location>
</feature>
<dbReference type="InterPro" id="IPR016024">
    <property type="entry name" value="ARM-type_fold"/>
</dbReference>
<accession>E9AXD8</accession>
<dbReference type="SUPFAM" id="SSF48371">
    <property type="entry name" value="ARM repeat"/>
    <property type="match status" value="1"/>
</dbReference>
<feature type="compositionally biased region" description="Polar residues" evidence="2">
    <location>
        <begin position="610"/>
        <end position="622"/>
    </location>
</feature>
<dbReference type="RefSeq" id="XP_003876114.1">
    <property type="nucleotide sequence ID" value="XM_003876065.1"/>
</dbReference>
<dbReference type="GO" id="GO:0031929">
    <property type="term" value="P:TOR signaling"/>
    <property type="evidence" value="ECO:0007669"/>
    <property type="project" value="InterPro"/>
</dbReference>
<dbReference type="GO" id="GO:0031931">
    <property type="term" value="C:TORC1 complex"/>
    <property type="evidence" value="ECO:0007669"/>
    <property type="project" value="InterPro"/>
</dbReference>
<dbReference type="GO" id="GO:0010506">
    <property type="term" value="P:regulation of autophagy"/>
    <property type="evidence" value="ECO:0007669"/>
    <property type="project" value="TreeGrafter"/>
</dbReference>
<feature type="compositionally biased region" description="Polar residues" evidence="2">
    <location>
        <begin position="631"/>
        <end position="641"/>
    </location>
</feature>
<dbReference type="GO" id="GO:0009267">
    <property type="term" value="P:cellular response to starvation"/>
    <property type="evidence" value="ECO:0007669"/>
    <property type="project" value="TreeGrafter"/>
</dbReference>
<evidence type="ECO:0000259" key="3">
    <source>
        <dbReference type="SMART" id="SM01302"/>
    </source>
</evidence>
<dbReference type="KEGG" id="lmi:LMXM_25_0610"/>
<dbReference type="GO" id="GO:0030674">
    <property type="term" value="F:protein-macromolecule adaptor activity"/>
    <property type="evidence" value="ECO:0007669"/>
    <property type="project" value="TreeGrafter"/>
</dbReference>
<dbReference type="Proteomes" id="UP000007259">
    <property type="component" value="Chromosome 25"/>
</dbReference>
<reference evidence="4 5" key="1">
    <citation type="journal article" date="2011" name="Genome Res.">
        <title>Chromosome and gene copy number variation allow major structural change between species and strains of Leishmania.</title>
        <authorList>
            <person name="Rogers M.B."/>
            <person name="Hilley J.D."/>
            <person name="Dickens N.J."/>
            <person name="Wilkes J."/>
            <person name="Bates P.A."/>
            <person name="Depledge D.P."/>
            <person name="Harris D."/>
            <person name="Her Y."/>
            <person name="Herzyk P."/>
            <person name="Imamura H."/>
            <person name="Otto T.D."/>
            <person name="Sanders M."/>
            <person name="Seeger K."/>
            <person name="Dujardin J.C."/>
            <person name="Berriman M."/>
            <person name="Smith D.F."/>
            <person name="Hertz-Fowler C."/>
            <person name="Mottram J.C."/>
        </authorList>
    </citation>
    <scope>NUCLEOTIDE SEQUENCE [LARGE SCALE GENOMIC DNA]</scope>
    <source>
        <strain evidence="4 5">MHOM/GT/2001/U1103</strain>
    </source>
</reference>
<dbReference type="PRINTS" id="PR01547">
    <property type="entry name" value="YEAST176DUF"/>
</dbReference>
<evidence type="ECO:0000313" key="4">
    <source>
        <dbReference type="EMBL" id="CBZ27629.1"/>
    </source>
</evidence>
<dbReference type="Pfam" id="PF14538">
    <property type="entry name" value="Raptor_N"/>
    <property type="match status" value="1"/>
</dbReference>
<evidence type="ECO:0000313" key="5">
    <source>
        <dbReference type="Proteomes" id="UP000007259"/>
    </source>
</evidence>
<sequence>MLNRRRNVDRRSPGAAVAPPLGAAAAATAAAGNAVASSSGATSSASVTVSAAAPSSHAYEIHSSTALNEVINERVAAFAPCNLPSLVNDDTVDEASGGTGTLGDVTLVGGSTRYRVRITQAVLLMYLHIGSDPPGFPRVEPCAKMECWVDPMVAHVAKSAYRGSRSSGAGGGSDSIAETLERQYRSVLRDDVGVMRVVEASLEVSKSALAKSRHTARDGRILIHYNGHGMPRATDLGEVWVFDKERTHYVPLNITEMAELVDTPAIYVFDCNSAGSLLQRWCRDRLQEKRPHDLFICACGPGETLPLSPALPADLLTSCLTTPLRMALEWYIGFSFHAMLLPHVTADMIRNMPGDCNDRKSPRGELNWILNAVTDTIAWCTLPPAQFHYLFRQGTAIKGIFRNCILADRLLRESGCTPMTYPALSEEAHLHPMWELWEYTVDKCVSQLPRLLTATNEAPAAYEPSSFFDDQLTAFEVWVESGDMAEVPEQLPCVLLALTQVLYRVRAFTLLAKYLDSGRTAGKRAILCGILPYMSKLVTQAPEVFLIVTVLWMQVIRADPVEGCNEMQKCQCEKYFTSLLKLEEPSTLIEYVEYGQMVNYARAESPQMPSPNFSPTTATASPRQKRAEFQPRSQTWASTASLDGAAEPGEQPLQPMQPMRSLLAEVPPPPPPAQSGLAAAKLNSVANHLVNPGHTVYFLMKDVNLSRCKSMACYVLCQFLQRGERQCILSWNNRFLNAAFPCLSSTNAELRSWACLALSRLFLGLRHAKKFASKECASRLDLFTRLLQDRSPVVRSSCVTLLASIVGVRVDLLPHDQQVRRLHMEKSLLIKLREYIFDASMNVREELIFFCCEVLHAYRGVLSLAHRENISGYVLEVGQQGNRWALEEAQVGVKSQLNAARPTVSSLFDDTVVFDTSFLTADDALPPTREVEASKLSPAALQMVEGLLHDAALVLCMLYANCDGVLVNKALRCLSTGAPPQSQRFASEALRTMSRVASAESAEYWSEADRTRATWNTDIMRQLVLDMRDRKLEPHRRYTYTGSNPLLSQDPNGHLGRNGNGAASAEALSVSCRNTEAERHLVLRSAVRPDTVVCTTFRALEASMVVATKNQRISYISYDNYNSQQELHSFPVQLSGPLHDVHIINDLSEQSGLLLVDKRGGFTLMKGCWDPNSVPTEAAVFSACPPPPANRWLDLKSTYRSSAAVLFYGGPIAADGGTAIHMVSLAEEQVVQRLSVSGNPVLTSLETHTTQRALLAGFSDGVVRYYDDRQRQGQMGAVGMVSCRAPGAAVTAAMEAVVGAGPVATSTGFSIAAATRSAFFIFDPRKLSEPQLCVTHQDLYYGYGGVEGASLDIGGIGTDAAPALLSSSPSTSTVPIPCPPPAPRIMRCSVGIHTGLVGLCFQNNTYAAFNTKGLILNERPLAVMVNGVEEPTLSQQQQQQGHRSSGPPILPGSCVAHPLRPLMTFGGELMFLQL</sequence>
<dbReference type="FunFam" id="1.25.10.10:FF:001315">
    <property type="entry name" value="Raptor_N-terminal_CASPase_like_domain_containing_protein_-_putative"/>
    <property type="match status" value="1"/>
</dbReference>
<dbReference type="EMBL" id="FR799578">
    <property type="protein sequence ID" value="CBZ27629.1"/>
    <property type="molecule type" value="Genomic_DNA"/>
</dbReference>
<proteinExistence type="predicted"/>